<organism evidence="12 13">
    <name type="scientific">Platanthera zijinensis</name>
    <dbReference type="NCBI Taxonomy" id="2320716"/>
    <lineage>
        <taxon>Eukaryota</taxon>
        <taxon>Viridiplantae</taxon>
        <taxon>Streptophyta</taxon>
        <taxon>Embryophyta</taxon>
        <taxon>Tracheophyta</taxon>
        <taxon>Spermatophyta</taxon>
        <taxon>Magnoliopsida</taxon>
        <taxon>Liliopsida</taxon>
        <taxon>Asparagales</taxon>
        <taxon>Orchidaceae</taxon>
        <taxon>Orchidoideae</taxon>
        <taxon>Orchideae</taxon>
        <taxon>Orchidinae</taxon>
        <taxon>Platanthera</taxon>
    </lineage>
</organism>
<feature type="region of interest" description="Disordered" evidence="10">
    <location>
        <begin position="14"/>
        <end position="56"/>
    </location>
</feature>
<sequence>MDTADEWSHKAGILGLVESNERQPQIQQASAAAAERRSARPPHHQHHHHQKDHALNCPRCDSTNTKFCYYNNYSLTQPRYFCKTCRRYWTAGGTLRNVPVGGGSRKNKKSSSSSSSSTANATQTSNPQFYKLSHGAGSLPEAAGPGQFVPDVQLQGSLFGGGFGFMRELMMGSAAASSMKTHPLNSSGIDEGRQQLLFPFDQDHDVKKRVSMMNIIESDKAAVNNVLQQQQQQQHGDPTFFWNGVMGNGGAANIGGSSW</sequence>
<evidence type="ECO:0000256" key="8">
    <source>
        <dbReference type="PROSITE-ProRule" id="PRU00071"/>
    </source>
</evidence>
<keyword evidence="4 9" id="KW-0805">Transcription regulation</keyword>
<accession>A0AAP0BAY8</accession>
<keyword evidence="3 9" id="KW-0862">Zinc</keyword>
<dbReference type="PROSITE" id="PS50884">
    <property type="entry name" value="ZF_DOF_2"/>
    <property type="match status" value="1"/>
</dbReference>
<comment type="caution">
    <text evidence="12">The sequence shown here is derived from an EMBL/GenBank/DDBJ whole genome shotgun (WGS) entry which is preliminary data.</text>
</comment>
<proteinExistence type="predicted"/>
<dbReference type="Proteomes" id="UP001418222">
    <property type="component" value="Unassembled WGS sequence"/>
</dbReference>
<feature type="compositionally biased region" description="Low complexity" evidence="10">
    <location>
        <begin position="22"/>
        <end position="33"/>
    </location>
</feature>
<evidence type="ECO:0000256" key="1">
    <source>
        <dbReference type="ARBA" id="ARBA00022723"/>
    </source>
</evidence>
<evidence type="ECO:0000256" key="10">
    <source>
        <dbReference type="SAM" id="MobiDB-lite"/>
    </source>
</evidence>
<name>A0AAP0BAY8_9ASPA</name>
<keyword evidence="7 8" id="KW-0539">Nucleus</keyword>
<evidence type="ECO:0000256" key="2">
    <source>
        <dbReference type="ARBA" id="ARBA00022771"/>
    </source>
</evidence>
<dbReference type="InterPro" id="IPR045174">
    <property type="entry name" value="Dof"/>
</dbReference>
<dbReference type="GO" id="GO:0003677">
    <property type="term" value="F:DNA binding"/>
    <property type="evidence" value="ECO:0007669"/>
    <property type="project" value="UniProtKB-UniRule"/>
</dbReference>
<dbReference type="EMBL" id="JBBWWQ010000012">
    <property type="protein sequence ID" value="KAK8934883.1"/>
    <property type="molecule type" value="Genomic_DNA"/>
</dbReference>
<feature type="region of interest" description="Disordered" evidence="10">
    <location>
        <begin position="96"/>
        <end position="136"/>
    </location>
</feature>
<dbReference type="AlphaFoldDB" id="A0AAP0BAY8"/>
<evidence type="ECO:0000256" key="6">
    <source>
        <dbReference type="ARBA" id="ARBA00023163"/>
    </source>
</evidence>
<dbReference type="GO" id="GO:0005634">
    <property type="term" value="C:nucleus"/>
    <property type="evidence" value="ECO:0007669"/>
    <property type="project" value="UniProtKB-SubCell"/>
</dbReference>
<feature type="compositionally biased region" description="Basic residues" evidence="10">
    <location>
        <begin position="39"/>
        <end position="51"/>
    </location>
</feature>
<keyword evidence="6 9" id="KW-0804">Transcription</keyword>
<comment type="function">
    <text evidence="9">Transcription factor that binds specifically to a 5'-AA[AG]G-3' consensus core sequence.</text>
</comment>
<dbReference type="PROSITE" id="PS01361">
    <property type="entry name" value="ZF_DOF_1"/>
    <property type="match status" value="1"/>
</dbReference>
<evidence type="ECO:0000256" key="9">
    <source>
        <dbReference type="RuleBase" id="RU369094"/>
    </source>
</evidence>
<evidence type="ECO:0000313" key="13">
    <source>
        <dbReference type="Proteomes" id="UP001418222"/>
    </source>
</evidence>
<evidence type="ECO:0000256" key="5">
    <source>
        <dbReference type="ARBA" id="ARBA00023125"/>
    </source>
</evidence>
<keyword evidence="2 8" id="KW-0863">Zinc-finger</keyword>
<dbReference type="GO" id="GO:0008270">
    <property type="term" value="F:zinc ion binding"/>
    <property type="evidence" value="ECO:0007669"/>
    <property type="project" value="UniProtKB-KW"/>
</dbReference>
<gene>
    <name evidence="12" type="primary">DOF3.6</name>
    <name evidence="12" type="ORF">KSP39_PZI015011</name>
</gene>
<dbReference type="GO" id="GO:0003700">
    <property type="term" value="F:DNA-binding transcription factor activity"/>
    <property type="evidence" value="ECO:0007669"/>
    <property type="project" value="UniProtKB-UniRule"/>
</dbReference>
<evidence type="ECO:0000256" key="7">
    <source>
        <dbReference type="ARBA" id="ARBA00023242"/>
    </source>
</evidence>
<keyword evidence="5 8" id="KW-0238">DNA-binding</keyword>
<dbReference type="PANTHER" id="PTHR31992">
    <property type="entry name" value="DOF ZINC FINGER PROTEIN DOF1.4-RELATED"/>
    <property type="match status" value="1"/>
</dbReference>
<protein>
    <recommendedName>
        <fullName evidence="9">Dof zinc finger protein</fullName>
    </recommendedName>
</protein>
<evidence type="ECO:0000256" key="4">
    <source>
        <dbReference type="ARBA" id="ARBA00023015"/>
    </source>
</evidence>
<evidence type="ECO:0000259" key="11">
    <source>
        <dbReference type="PROSITE" id="PS50884"/>
    </source>
</evidence>
<keyword evidence="1 9" id="KW-0479">Metal-binding</keyword>
<keyword evidence="13" id="KW-1185">Reference proteome</keyword>
<dbReference type="InterPro" id="IPR003851">
    <property type="entry name" value="Znf_Dof"/>
</dbReference>
<feature type="domain" description="Dof-type" evidence="11">
    <location>
        <begin position="55"/>
        <end position="109"/>
    </location>
</feature>
<feature type="compositionally biased region" description="Low complexity" evidence="10">
    <location>
        <begin position="110"/>
        <end position="126"/>
    </location>
</feature>
<reference evidence="12 13" key="1">
    <citation type="journal article" date="2022" name="Nat. Plants">
        <title>Genomes of leafy and leafless Platanthera orchids illuminate the evolution of mycoheterotrophy.</title>
        <authorList>
            <person name="Li M.H."/>
            <person name="Liu K.W."/>
            <person name="Li Z."/>
            <person name="Lu H.C."/>
            <person name="Ye Q.L."/>
            <person name="Zhang D."/>
            <person name="Wang J.Y."/>
            <person name="Li Y.F."/>
            <person name="Zhong Z.M."/>
            <person name="Liu X."/>
            <person name="Yu X."/>
            <person name="Liu D.K."/>
            <person name="Tu X.D."/>
            <person name="Liu B."/>
            <person name="Hao Y."/>
            <person name="Liao X.Y."/>
            <person name="Jiang Y.T."/>
            <person name="Sun W.H."/>
            <person name="Chen J."/>
            <person name="Chen Y.Q."/>
            <person name="Ai Y."/>
            <person name="Zhai J.W."/>
            <person name="Wu S.S."/>
            <person name="Zhou Z."/>
            <person name="Hsiao Y.Y."/>
            <person name="Wu W.L."/>
            <person name="Chen Y.Y."/>
            <person name="Lin Y.F."/>
            <person name="Hsu J.L."/>
            <person name="Li C.Y."/>
            <person name="Wang Z.W."/>
            <person name="Zhao X."/>
            <person name="Zhong W.Y."/>
            <person name="Ma X.K."/>
            <person name="Ma L."/>
            <person name="Huang J."/>
            <person name="Chen G.Z."/>
            <person name="Huang M.Z."/>
            <person name="Huang L."/>
            <person name="Peng D.H."/>
            <person name="Luo Y.B."/>
            <person name="Zou S.Q."/>
            <person name="Chen S.P."/>
            <person name="Lan S."/>
            <person name="Tsai W.C."/>
            <person name="Van de Peer Y."/>
            <person name="Liu Z.J."/>
        </authorList>
    </citation>
    <scope>NUCLEOTIDE SEQUENCE [LARGE SCALE GENOMIC DNA]</scope>
    <source>
        <strain evidence="12">Lor287</strain>
    </source>
</reference>
<dbReference type="Pfam" id="PF02701">
    <property type="entry name" value="Zn_ribbon_Dof"/>
    <property type="match status" value="1"/>
</dbReference>
<comment type="subcellular location">
    <subcellularLocation>
        <location evidence="8 9">Nucleus</location>
    </subcellularLocation>
</comment>
<dbReference type="PANTHER" id="PTHR31992:SF141">
    <property type="entry name" value="DOF ZINC FINGER PROTEIN DOF1.4"/>
    <property type="match status" value="1"/>
</dbReference>
<evidence type="ECO:0000256" key="3">
    <source>
        <dbReference type="ARBA" id="ARBA00022833"/>
    </source>
</evidence>
<evidence type="ECO:0000313" key="12">
    <source>
        <dbReference type="EMBL" id="KAK8934883.1"/>
    </source>
</evidence>